<feature type="region of interest" description="Disordered" evidence="1">
    <location>
        <begin position="706"/>
        <end position="734"/>
    </location>
</feature>
<reference evidence="4" key="1">
    <citation type="submission" date="2016-11" db="UniProtKB">
        <authorList>
            <consortium name="WormBaseParasite"/>
        </authorList>
    </citation>
    <scope>IDENTIFICATION</scope>
</reference>
<sequence>AACMSPGESLRKRIYDRFRNTADRCWQRSVLHAYPPDVGRQVRLLHCKKSIETIRCLDTQQEVAWTMEAICYGLTLPFSRASPADTDETASCCYPRPSCRDEVTIPRMLKEDPNLYCRRMLAHLFNVFVPRRDLTGGGRSACSVWRVSTVSDVGASGGGGAVADDGLRYQLTVCKNVLLKCVEITEKSRIITPETWETILEFLLIVNDVILTEPRDSKEQSLALRQHSLEDSKRSKSSVNTFKEALAEDHWAEQCKRVIDVLMRTWLLACRNHFPRPPLWKTFRELLRGWRHHEEVAAKRGEALASQLVCSELGQETVRQGTGSGCCTCHASPADPLLACHPVVVRRCRHRRPIILSRRHPVEDSAARSPSSCQPFLTSWFGVLSDVASQLLGARRQQKQHGNSLLHLIGSWLFDCGGPVVVSTRLSAGPGRGRCGCLCAAFCQLPARLLHARLLGQVLRRHVQRTGAAAAAAAVEYSVYTHRGLLSAGLKGVPVYCQAILKAVHYILKANRDSPPVGQSRRRAYIPVASSGHMWLLVLDTLLLLSGLPLRADAAAVRSASCIAEDLASYENLVHSDEVLHGCRHSVQKLFTQAVAAICKRLNLEHDSALKMDYDTTSDCIGRVEPPGQTANRTGSISAGRTTRRTSLKSCGPPWLCDFINAASRARPGREHSRYLHSQIVATYDCLAQVSSSWACRGLQVSRVEPPRRGHQVSSRKWRKQKSPHSARAGPGGRVPAVANLMSQVGAFPPRWGARRTAYGSLLTEESFPDCRRRQTATPETLAPHQIPGPKWLANPGCCWSRSARSAPCHQPFVIVRGPSAPAARARCATRPDSSGPRPAPQSARPAATRSVSAALFVLTLEGARAPPLIFPAEPPGLPAVRRRRLRADAGFGDAKLAPRLLRLMAQRALPKRLPSPGERRSAVHRLAPKMRSLTGPRCTLCRGACAHDPDRLLAVSSAAAAASADFTSFAHGLGSGPANLPRPMSPTGRRRRGEVVFHRQTSGRPLEQSQPVLVWLETPRTAAPASTDALARRAIAECSWPAETACSRGVHGPATRKLQAAARWTSLAAASKGLVVPLQHRACLVLDRPSCEKKNLRSARAPHMAVRGPLATAKVQRRASQTSCEAVSATQSGQRQESRRSSAAVNSVRGYSLHAH</sequence>
<feature type="region of interest" description="Disordered" evidence="1">
    <location>
        <begin position="824"/>
        <end position="848"/>
    </location>
</feature>
<dbReference type="InterPro" id="IPR039930">
    <property type="entry name" value="RALGAPB"/>
</dbReference>
<dbReference type="PANTHER" id="PTHR21344">
    <property type="entry name" value="RAL GTPASE-ACTIVATING PROTEIN SUBUNIT BETA"/>
    <property type="match status" value="1"/>
</dbReference>
<evidence type="ECO:0000313" key="3">
    <source>
        <dbReference type="Proteomes" id="UP000095280"/>
    </source>
</evidence>
<name>A0A1I8JR06_9PLAT</name>
<feature type="compositionally biased region" description="Low complexity" evidence="1">
    <location>
        <begin position="1132"/>
        <end position="1150"/>
    </location>
</feature>
<dbReference type="WBParaSite" id="snap_masked-unitig_39608-processed-gene-0.1-mRNA-1">
    <property type="protein sequence ID" value="snap_masked-unitig_39608-processed-gene-0.1-mRNA-1"/>
    <property type="gene ID" value="snap_masked-unitig_39608-processed-gene-0.1"/>
</dbReference>
<feature type="compositionally biased region" description="Basic residues" evidence="1">
    <location>
        <begin position="709"/>
        <end position="725"/>
    </location>
</feature>
<feature type="region of interest" description="Disordered" evidence="1">
    <location>
        <begin position="1127"/>
        <end position="1157"/>
    </location>
</feature>
<organism evidence="3 4">
    <name type="scientific">Macrostomum lignano</name>
    <dbReference type="NCBI Taxonomy" id="282301"/>
    <lineage>
        <taxon>Eukaryota</taxon>
        <taxon>Metazoa</taxon>
        <taxon>Spiralia</taxon>
        <taxon>Lophotrochozoa</taxon>
        <taxon>Platyhelminthes</taxon>
        <taxon>Rhabditophora</taxon>
        <taxon>Macrostomorpha</taxon>
        <taxon>Macrostomida</taxon>
        <taxon>Macrostomidae</taxon>
        <taxon>Macrostomum</taxon>
    </lineage>
</organism>
<dbReference type="PANTHER" id="PTHR21344:SF1">
    <property type="entry name" value="RAL GTPASE-ACTIVATING PROTEIN SUBUNIT BETA"/>
    <property type="match status" value="1"/>
</dbReference>
<feature type="compositionally biased region" description="Polar residues" evidence="1">
    <location>
        <begin position="629"/>
        <end position="641"/>
    </location>
</feature>
<protein>
    <submittedName>
        <fullName evidence="4">RALGAPB_N domain-containing protein</fullName>
    </submittedName>
</protein>
<evidence type="ECO:0000259" key="2">
    <source>
        <dbReference type="Pfam" id="PF20412"/>
    </source>
</evidence>
<dbReference type="AlphaFoldDB" id="A0A1I8JR06"/>
<evidence type="ECO:0000313" key="4">
    <source>
        <dbReference type="WBParaSite" id="snap_masked-unitig_39608-processed-gene-0.1-mRNA-1"/>
    </source>
</evidence>
<keyword evidence="3" id="KW-1185">Reference proteome</keyword>
<dbReference type="Pfam" id="PF20412">
    <property type="entry name" value="RALGAPB_N"/>
    <property type="match status" value="1"/>
</dbReference>
<proteinExistence type="predicted"/>
<dbReference type="Proteomes" id="UP000095280">
    <property type="component" value="Unplaced"/>
</dbReference>
<evidence type="ECO:0000256" key="1">
    <source>
        <dbReference type="SAM" id="MobiDB-lite"/>
    </source>
</evidence>
<dbReference type="InterPro" id="IPR046859">
    <property type="entry name" value="RGPA/RALGAPB_N"/>
</dbReference>
<dbReference type="GO" id="GO:0005096">
    <property type="term" value="F:GTPase activator activity"/>
    <property type="evidence" value="ECO:0007669"/>
    <property type="project" value="InterPro"/>
</dbReference>
<feature type="region of interest" description="Disordered" evidence="1">
    <location>
        <begin position="623"/>
        <end position="646"/>
    </location>
</feature>
<accession>A0A1I8JR06</accession>
<feature type="domain" description="Ral GTPase-activating protein subunit alpha/beta N-terminal" evidence="2">
    <location>
        <begin position="170"/>
        <end position="296"/>
    </location>
</feature>